<name>A0A5J9TK79_9POAL</name>
<organism evidence="1 2">
    <name type="scientific">Eragrostis curvula</name>
    <name type="common">weeping love grass</name>
    <dbReference type="NCBI Taxonomy" id="38414"/>
    <lineage>
        <taxon>Eukaryota</taxon>
        <taxon>Viridiplantae</taxon>
        <taxon>Streptophyta</taxon>
        <taxon>Embryophyta</taxon>
        <taxon>Tracheophyta</taxon>
        <taxon>Spermatophyta</taxon>
        <taxon>Magnoliopsida</taxon>
        <taxon>Liliopsida</taxon>
        <taxon>Poales</taxon>
        <taxon>Poaceae</taxon>
        <taxon>PACMAD clade</taxon>
        <taxon>Chloridoideae</taxon>
        <taxon>Eragrostideae</taxon>
        <taxon>Eragrostidinae</taxon>
        <taxon>Eragrostis</taxon>
    </lineage>
</organism>
<proteinExistence type="predicted"/>
<reference evidence="1 2" key="1">
    <citation type="journal article" date="2019" name="Sci. Rep.">
        <title>A high-quality genome of Eragrostis curvula grass provides insights into Poaceae evolution and supports new strategies to enhance forage quality.</title>
        <authorList>
            <person name="Carballo J."/>
            <person name="Santos B.A.C.M."/>
            <person name="Zappacosta D."/>
            <person name="Garbus I."/>
            <person name="Selva J.P."/>
            <person name="Gallo C.A."/>
            <person name="Diaz A."/>
            <person name="Albertini E."/>
            <person name="Caccamo M."/>
            <person name="Echenique V."/>
        </authorList>
    </citation>
    <scope>NUCLEOTIDE SEQUENCE [LARGE SCALE GENOMIC DNA]</scope>
    <source>
        <strain evidence="2">cv. Victoria</strain>
        <tissue evidence="1">Leaf</tissue>
    </source>
</reference>
<protein>
    <submittedName>
        <fullName evidence="1">Uncharacterized protein</fullName>
    </submittedName>
</protein>
<feature type="non-terminal residue" evidence="1">
    <location>
        <position position="1"/>
    </location>
</feature>
<sequence length="125" mass="13747">MCALHFHKESIPTWEKKRWPKAASSSGKCGNSFSFCADGLVLNSGERSVVGADVRGDPRHGLRRERAAAGRVRVALVPCDIVAVSSNNAVMLPLYRQCVHPRIRQMAVVGYAEIRTSIYPYGMMA</sequence>
<evidence type="ECO:0000313" key="1">
    <source>
        <dbReference type="EMBL" id="TVU11702.1"/>
    </source>
</evidence>
<evidence type="ECO:0000313" key="2">
    <source>
        <dbReference type="Proteomes" id="UP000324897"/>
    </source>
</evidence>
<dbReference type="OrthoDB" id="66881at2759"/>
<comment type="caution">
    <text evidence="1">The sequence shown here is derived from an EMBL/GenBank/DDBJ whole genome shotgun (WGS) entry which is preliminary data.</text>
</comment>
<dbReference type="EMBL" id="RWGY01000039">
    <property type="protein sequence ID" value="TVU11702.1"/>
    <property type="molecule type" value="Genomic_DNA"/>
</dbReference>
<dbReference type="Gramene" id="TVU11702">
    <property type="protein sequence ID" value="TVU11702"/>
    <property type="gene ID" value="EJB05_45304"/>
</dbReference>
<dbReference type="Proteomes" id="UP000324897">
    <property type="component" value="Chromosome 3"/>
</dbReference>
<keyword evidence="2" id="KW-1185">Reference proteome</keyword>
<accession>A0A5J9TK79</accession>
<gene>
    <name evidence="1" type="ORF">EJB05_45304</name>
</gene>
<dbReference type="AlphaFoldDB" id="A0A5J9TK79"/>